<dbReference type="EMBL" id="JACEIK010002368">
    <property type="protein sequence ID" value="MCD9560726.1"/>
    <property type="molecule type" value="Genomic_DNA"/>
</dbReference>
<accession>A0ABS8US47</accession>
<comment type="caution">
    <text evidence="1">The sequence shown here is derived from an EMBL/GenBank/DDBJ whole genome shotgun (WGS) entry which is preliminary data.</text>
</comment>
<protein>
    <submittedName>
        <fullName evidence="1">Uncharacterized protein</fullName>
    </submittedName>
</protein>
<dbReference type="Proteomes" id="UP000823775">
    <property type="component" value="Unassembled WGS sequence"/>
</dbReference>
<feature type="non-terminal residue" evidence="1">
    <location>
        <position position="1"/>
    </location>
</feature>
<gene>
    <name evidence="1" type="ORF">HAX54_019475</name>
</gene>
<sequence>VTFLLQWTRYGGQHTAMADPIVTLPIYYGGPDYGNSPAVVVFPTLQQSLNNH</sequence>
<evidence type="ECO:0000313" key="1">
    <source>
        <dbReference type="EMBL" id="MCD9560726.1"/>
    </source>
</evidence>
<keyword evidence="2" id="KW-1185">Reference proteome</keyword>
<evidence type="ECO:0000313" key="2">
    <source>
        <dbReference type="Proteomes" id="UP000823775"/>
    </source>
</evidence>
<name>A0ABS8US47_DATST</name>
<reference evidence="1 2" key="1">
    <citation type="journal article" date="2021" name="BMC Genomics">
        <title>Datura genome reveals duplications of psychoactive alkaloid biosynthetic genes and high mutation rate following tissue culture.</title>
        <authorList>
            <person name="Rajewski A."/>
            <person name="Carter-House D."/>
            <person name="Stajich J."/>
            <person name="Litt A."/>
        </authorList>
    </citation>
    <scope>NUCLEOTIDE SEQUENCE [LARGE SCALE GENOMIC DNA]</scope>
    <source>
        <strain evidence="1">AR-01</strain>
    </source>
</reference>
<organism evidence="1 2">
    <name type="scientific">Datura stramonium</name>
    <name type="common">Jimsonweed</name>
    <name type="synonym">Common thornapple</name>
    <dbReference type="NCBI Taxonomy" id="4076"/>
    <lineage>
        <taxon>Eukaryota</taxon>
        <taxon>Viridiplantae</taxon>
        <taxon>Streptophyta</taxon>
        <taxon>Embryophyta</taxon>
        <taxon>Tracheophyta</taxon>
        <taxon>Spermatophyta</taxon>
        <taxon>Magnoliopsida</taxon>
        <taxon>eudicotyledons</taxon>
        <taxon>Gunneridae</taxon>
        <taxon>Pentapetalae</taxon>
        <taxon>asterids</taxon>
        <taxon>lamiids</taxon>
        <taxon>Solanales</taxon>
        <taxon>Solanaceae</taxon>
        <taxon>Solanoideae</taxon>
        <taxon>Datureae</taxon>
        <taxon>Datura</taxon>
    </lineage>
</organism>
<proteinExistence type="predicted"/>